<dbReference type="Gene3D" id="4.10.280.10">
    <property type="entry name" value="Helix-loop-helix DNA-binding domain"/>
    <property type="match status" value="1"/>
</dbReference>
<dbReference type="GO" id="GO:0032502">
    <property type="term" value="P:developmental process"/>
    <property type="evidence" value="ECO:0007669"/>
    <property type="project" value="TreeGrafter"/>
</dbReference>
<accession>A0A085LYD3</accession>
<evidence type="ECO:0000313" key="3">
    <source>
        <dbReference type="EMBL" id="KFD62734.1"/>
    </source>
</evidence>
<dbReference type="AlphaFoldDB" id="A0A085LYD3"/>
<proteinExistence type="predicted"/>
<dbReference type="SUPFAM" id="SSF47459">
    <property type="entry name" value="HLH, helix-loop-helix DNA-binding domain"/>
    <property type="match status" value="1"/>
</dbReference>
<dbReference type="Proteomes" id="UP000030764">
    <property type="component" value="Unassembled WGS sequence"/>
</dbReference>
<keyword evidence="4" id="KW-1185">Reference proteome</keyword>
<dbReference type="EMBL" id="KL363261">
    <property type="protein sequence ID" value="KFD49979.1"/>
    <property type="molecule type" value="Genomic_DNA"/>
</dbReference>
<evidence type="ECO:0000313" key="2">
    <source>
        <dbReference type="EMBL" id="KFD49979.1"/>
    </source>
</evidence>
<dbReference type="InterPro" id="IPR036638">
    <property type="entry name" value="HLH_DNA-bd_sf"/>
</dbReference>
<dbReference type="GO" id="GO:0046983">
    <property type="term" value="F:protein dimerization activity"/>
    <property type="evidence" value="ECO:0007669"/>
    <property type="project" value="InterPro"/>
</dbReference>
<dbReference type="Pfam" id="PF00010">
    <property type="entry name" value="HLH"/>
    <property type="match status" value="1"/>
</dbReference>
<dbReference type="GO" id="GO:0000981">
    <property type="term" value="F:DNA-binding transcription factor activity, RNA polymerase II-specific"/>
    <property type="evidence" value="ECO:0007669"/>
    <property type="project" value="TreeGrafter"/>
</dbReference>
<sequence length="208" mass="23764">MYWSAAACNNGQYDANILSPLTGSFNNQAEDSFWPSVTTVQCPLDSMSSAHTYDLAFSDYLNIYQNEMHDATMSNFVHTITLDNHADAVQGQRIPSILVPSGKTRHKEAVCTMERNNRARMRNLLKERRRSEAIRKAFRALKFRIPYVPMDKSVTQIKTLRLAIQYIRYLEAQLGSSQCNTDGNSNFADVVIAEIRRKNSYVKESRKL</sequence>
<organism evidence="2 4">
    <name type="scientific">Trichuris suis</name>
    <name type="common">pig whipworm</name>
    <dbReference type="NCBI Taxonomy" id="68888"/>
    <lineage>
        <taxon>Eukaryota</taxon>
        <taxon>Metazoa</taxon>
        <taxon>Ecdysozoa</taxon>
        <taxon>Nematoda</taxon>
        <taxon>Enoplea</taxon>
        <taxon>Dorylaimia</taxon>
        <taxon>Trichinellida</taxon>
        <taxon>Trichuridae</taxon>
        <taxon>Trichuris</taxon>
    </lineage>
</organism>
<feature type="domain" description="BHLH" evidence="1">
    <location>
        <begin position="118"/>
        <end position="170"/>
    </location>
</feature>
<gene>
    <name evidence="2" type="ORF">M513_09193</name>
    <name evidence="3" type="ORF">M514_09193</name>
</gene>
<dbReference type="PANTHER" id="PTHR23349">
    <property type="entry name" value="BASIC HELIX-LOOP-HELIX TRANSCRIPTION FACTOR, TWIST"/>
    <property type="match status" value="1"/>
</dbReference>
<protein>
    <recommendedName>
        <fullName evidence="1">BHLH domain-containing protein</fullName>
    </recommendedName>
</protein>
<evidence type="ECO:0000259" key="1">
    <source>
        <dbReference type="PROSITE" id="PS50888"/>
    </source>
</evidence>
<dbReference type="Proteomes" id="UP000030758">
    <property type="component" value="Unassembled WGS sequence"/>
</dbReference>
<dbReference type="InterPro" id="IPR011598">
    <property type="entry name" value="bHLH_dom"/>
</dbReference>
<name>A0A085LYD3_9BILA</name>
<dbReference type="PANTHER" id="PTHR23349:SF68">
    <property type="entry name" value="FI14601P"/>
    <property type="match status" value="1"/>
</dbReference>
<evidence type="ECO:0000313" key="4">
    <source>
        <dbReference type="Proteomes" id="UP000030764"/>
    </source>
</evidence>
<reference evidence="2 4" key="1">
    <citation type="journal article" date="2014" name="Nat. Genet.">
        <title>Genome and transcriptome of the porcine whipworm Trichuris suis.</title>
        <authorList>
            <person name="Jex A.R."/>
            <person name="Nejsum P."/>
            <person name="Schwarz E.M."/>
            <person name="Hu L."/>
            <person name="Young N.D."/>
            <person name="Hall R.S."/>
            <person name="Korhonen P.K."/>
            <person name="Liao S."/>
            <person name="Thamsborg S."/>
            <person name="Xia J."/>
            <person name="Xu P."/>
            <person name="Wang S."/>
            <person name="Scheerlinck J.P."/>
            <person name="Hofmann A."/>
            <person name="Sternberg P.W."/>
            <person name="Wang J."/>
            <person name="Gasser R.B."/>
        </authorList>
    </citation>
    <scope>NUCLEOTIDE SEQUENCE [LARGE SCALE GENOMIC DNA]</scope>
    <source>
        <strain evidence="3">DCEP-RM93F</strain>
        <strain evidence="2">DCEP-RM93M</strain>
    </source>
</reference>
<dbReference type="GO" id="GO:0000977">
    <property type="term" value="F:RNA polymerase II transcription regulatory region sequence-specific DNA binding"/>
    <property type="evidence" value="ECO:0007669"/>
    <property type="project" value="TreeGrafter"/>
</dbReference>
<dbReference type="SMART" id="SM00353">
    <property type="entry name" value="HLH"/>
    <property type="match status" value="1"/>
</dbReference>
<dbReference type="PROSITE" id="PS50888">
    <property type="entry name" value="BHLH"/>
    <property type="match status" value="1"/>
</dbReference>
<dbReference type="InterPro" id="IPR050283">
    <property type="entry name" value="E-box_TF_Regulators"/>
</dbReference>
<dbReference type="EMBL" id="KL367589">
    <property type="protein sequence ID" value="KFD62734.1"/>
    <property type="molecule type" value="Genomic_DNA"/>
</dbReference>